<feature type="signal peptide" evidence="1">
    <location>
        <begin position="1"/>
        <end position="35"/>
    </location>
</feature>
<organism evidence="2 3">
    <name type="scientific">Natronosporangium hydrolyticum</name>
    <dbReference type="NCBI Taxonomy" id="2811111"/>
    <lineage>
        <taxon>Bacteria</taxon>
        <taxon>Bacillati</taxon>
        <taxon>Actinomycetota</taxon>
        <taxon>Actinomycetes</taxon>
        <taxon>Micromonosporales</taxon>
        <taxon>Micromonosporaceae</taxon>
        <taxon>Natronosporangium</taxon>
    </lineage>
</organism>
<sequence>MLTARVGAGRRWWLGSVVAAAAVVLALLPAAPAVAQPGCDWQNHTHNGDEVWVWTCEDGGGGPGGGGTGEWVCTTNVQGQDQQVPCIHSTFGWFTDIHGGCYISAASPQPSEGSDAWEGNDPSDGVVYDAYCFGTEGVDGSPFIHHPTTIFLDATEGVFADLLERAIGMLPLRGPDIQLAPSPEGAGLVGLPVWMWTPETESTWGEAAVSLEALGLVLNVRANGEQIRWDMGDGTERICRTPGTPYEPSFGAEYSDCGHVYAEPSRDQPGGRYTITATTDWLIEWHIEGTIISGEERTTRTSTESVRINELQVVTS</sequence>
<dbReference type="AlphaFoldDB" id="A0A895YLF4"/>
<dbReference type="RefSeq" id="WP_239677083.1">
    <property type="nucleotide sequence ID" value="NZ_CP070499.1"/>
</dbReference>
<protein>
    <recommendedName>
        <fullName evidence="4">ATP/GTP-binding protein</fullName>
    </recommendedName>
</protein>
<dbReference type="KEGG" id="nhy:JQS43_00545"/>
<dbReference type="Proteomes" id="UP000662857">
    <property type="component" value="Chromosome"/>
</dbReference>
<keyword evidence="1" id="KW-0732">Signal</keyword>
<accession>A0A895YLF4</accession>
<name>A0A895YLF4_9ACTN</name>
<evidence type="ECO:0000313" key="3">
    <source>
        <dbReference type="Proteomes" id="UP000662857"/>
    </source>
</evidence>
<evidence type="ECO:0000256" key="1">
    <source>
        <dbReference type="SAM" id="SignalP"/>
    </source>
</evidence>
<reference evidence="2" key="1">
    <citation type="submission" date="2021-02" db="EMBL/GenBank/DDBJ databases">
        <title>Natrosporangium hydrolyticum gen. nov., sp. nov, a haloalkaliphilic actinobacterium from a soda solonchak soil.</title>
        <authorList>
            <person name="Sorokin D.Y."/>
            <person name="Khijniak T.V."/>
            <person name="Zakharycheva A.P."/>
            <person name="Boueva O.V."/>
            <person name="Ariskina E.V."/>
            <person name="Hahnke R.L."/>
            <person name="Bunk B."/>
            <person name="Sproer C."/>
            <person name="Schumann P."/>
            <person name="Evtushenko L.I."/>
            <person name="Kublanov I.V."/>
        </authorList>
    </citation>
    <scope>NUCLEOTIDE SEQUENCE</scope>
    <source>
        <strain evidence="2">DSM 106523</strain>
    </source>
</reference>
<keyword evidence="3" id="KW-1185">Reference proteome</keyword>
<dbReference type="EMBL" id="CP070499">
    <property type="protein sequence ID" value="QSB14920.1"/>
    <property type="molecule type" value="Genomic_DNA"/>
</dbReference>
<gene>
    <name evidence="2" type="ORF">JQS43_00545</name>
</gene>
<evidence type="ECO:0008006" key="4">
    <source>
        <dbReference type="Google" id="ProtNLM"/>
    </source>
</evidence>
<feature type="chain" id="PRO_5034402608" description="ATP/GTP-binding protein" evidence="1">
    <location>
        <begin position="36"/>
        <end position="316"/>
    </location>
</feature>
<evidence type="ECO:0000313" key="2">
    <source>
        <dbReference type="EMBL" id="QSB14920.1"/>
    </source>
</evidence>
<proteinExistence type="predicted"/>